<organism evidence="3 4">
    <name type="scientific">Sphingobium indicum BiD32</name>
    <dbReference type="NCBI Taxonomy" id="1301087"/>
    <lineage>
        <taxon>Bacteria</taxon>
        <taxon>Pseudomonadati</taxon>
        <taxon>Pseudomonadota</taxon>
        <taxon>Alphaproteobacteria</taxon>
        <taxon>Sphingomonadales</taxon>
        <taxon>Sphingomonadaceae</taxon>
        <taxon>Sphingobium</taxon>
    </lineage>
</organism>
<dbReference type="InterPro" id="IPR007712">
    <property type="entry name" value="RelE/ParE_toxin"/>
</dbReference>
<keyword evidence="2" id="KW-1277">Toxin-antitoxin system</keyword>
<dbReference type="InterPro" id="IPR051803">
    <property type="entry name" value="TA_system_RelE-like_toxin"/>
</dbReference>
<comment type="similarity">
    <text evidence="1">Belongs to the RelE toxin family.</text>
</comment>
<dbReference type="PANTHER" id="PTHR33755:SF6">
    <property type="entry name" value="PLASMID STABILIZATION SYSTEM PROTEIN"/>
    <property type="match status" value="1"/>
</dbReference>
<accession>N1MJE0</accession>
<evidence type="ECO:0000313" key="4">
    <source>
        <dbReference type="Proteomes" id="UP000013201"/>
    </source>
</evidence>
<keyword evidence="4" id="KW-1185">Reference proteome</keyword>
<dbReference type="Pfam" id="PF05016">
    <property type="entry name" value="ParE_toxin"/>
    <property type="match status" value="1"/>
</dbReference>
<dbReference type="RefSeq" id="WP_006948767.1">
    <property type="nucleotide sequence ID" value="NZ_CAVK010000005.1"/>
</dbReference>
<dbReference type="Gene3D" id="3.30.2310.20">
    <property type="entry name" value="RelE-like"/>
    <property type="match status" value="1"/>
</dbReference>
<gene>
    <name evidence="3" type="ORF">EBBID32_900</name>
</gene>
<dbReference type="PANTHER" id="PTHR33755">
    <property type="entry name" value="TOXIN PARE1-RELATED"/>
    <property type="match status" value="1"/>
</dbReference>
<name>N1MJE0_9SPHN</name>
<sequence>MTDAPYKVILTKAAHADLRAIHAYMAEVRSVDAADDLLNQLDERVLALRHYPLRGSIPQELEASGTKECRQLVHPPYRLLYSVVGDIVLILMIADGRRDMQALLSQRLLGQ</sequence>
<protein>
    <submittedName>
        <fullName evidence="3">Death on curing protein, Doc toxin</fullName>
    </submittedName>
</protein>
<dbReference type="InterPro" id="IPR035093">
    <property type="entry name" value="RelE/ParE_toxin_dom_sf"/>
</dbReference>
<dbReference type="EMBL" id="CAVK010000005">
    <property type="protein sequence ID" value="CCW15762.1"/>
    <property type="molecule type" value="Genomic_DNA"/>
</dbReference>
<dbReference type="OrthoDB" id="9798046at2"/>
<evidence type="ECO:0000256" key="1">
    <source>
        <dbReference type="ARBA" id="ARBA00006226"/>
    </source>
</evidence>
<dbReference type="SUPFAM" id="SSF143011">
    <property type="entry name" value="RelE-like"/>
    <property type="match status" value="1"/>
</dbReference>
<reference evidence="4" key="2">
    <citation type="submission" date="2013-04" db="EMBL/GenBank/DDBJ databases">
        <title>Bisphenol A degrading Sphingobium sp. strain BiD32.</title>
        <authorList>
            <person name="Nielsen J.L."/>
            <person name="Zhou N.A."/>
            <person name="Kjeldal H."/>
        </authorList>
    </citation>
    <scope>NUCLEOTIDE SEQUENCE [LARGE SCALE GENOMIC DNA]</scope>
    <source>
        <strain evidence="4">BiD32</strain>
    </source>
</reference>
<evidence type="ECO:0000256" key="2">
    <source>
        <dbReference type="ARBA" id="ARBA00022649"/>
    </source>
</evidence>
<dbReference type="Proteomes" id="UP000013201">
    <property type="component" value="Unassembled WGS sequence"/>
</dbReference>
<reference evidence="3 4" key="1">
    <citation type="submission" date="2013-03" db="EMBL/GenBank/DDBJ databases">
        <authorList>
            <person name="Le V."/>
        </authorList>
    </citation>
    <scope>NUCLEOTIDE SEQUENCE [LARGE SCALE GENOMIC DNA]</scope>
    <source>
        <strain evidence="3 4">BiD32</strain>
    </source>
</reference>
<proteinExistence type="inferred from homology"/>
<evidence type="ECO:0000313" key="3">
    <source>
        <dbReference type="EMBL" id="CCW15762.1"/>
    </source>
</evidence>
<dbReference type="NCBIfam" id="TIGR02385">
    <property type="entry name" value="RelE_StbE"/>
    <property type="match status" value="1"/>
</dbReference>
<comment type="caution">
    <text evidence="3">The sequence shown here is derived from an EMBL/GenBank/DDBJ whole genome shotgun (WGS) entry which is preliminary data.</text>
</comment>
<dbReference type="AlphaFoldDB" id="N1MJE0"/>